<dbReference type="AlphaFoldDB" id="A0A7G9YVF3"/>
<protein>
    <recommendedName>
        <fullName evidence="2">Sporulation protein YtfJ</fullName>
    </recommendedName>
</protein>
<evidence type="ECO:0000313" key="1">
    <source>
        <dbReference type="EMBL" id="QNO51987.1"/>
    </source>
</evidence>
<dbReference type="PANTHER" id="PTHR39162:SF1">
    <property type="entry name" value="SPORULATION PROTEIN YTFJ"/>
    <property type="match status" value="1"/>
</dbReference>
<proteinExistence type="predicted"/>
<dbReference type="EMBL" id="MT631498">
    <property type="protein sequence ID" value="QNO51987.1"/>
    <property type="molecule type" value="Genomic_DNA"/>
</dbReference>
<dbReference type="PANTHER" id="PTHR39162">
    <property type="entry name" value="GLL3345 PROTEIN"/>
    <property type="match status" value="1"/>
</dbReference>
<accession>A0A7G9YVF3</accession>
<dbReference type="InterPro" id="IPR014229">
    <property type="entry name" value="Spore_YtfJ"/>
</dbReference>
<dbReference type="PIRSF" id="PIRSF021377">
    <property type="entry name" value="YtfJ"/>
    <property type="match status" value="1"/>
</dbReference>
<gene>
    <name evidence="1" type="ORF">NODOFMBO_00009</name>
</gene>
<reference evidence="1" key="1">
    <citation type="submission" date="2020-06" db="EMBL/GenBank/DDBJ databases">
        <title>Unique genomic features of the anaerobic methanotrophic archaea.</title>
        <authorList>
            <person name="Chadwick G.L."/>
            <person name="Skennerton C.T."/>
            <person name="Laso-Perez R."/>
            <person name="Leu A.O."/>
            <person name="Speth D.R."/>
            <person name="Yu H."/>
            <person name="Morgan-Lang C."/>
            <person name="Hatzenpichler R."/>
            <person name="Goudeau D."/>
            <person name="Malmstrom R."/>
            <person name="Brazelton W.J."/>
            <person name="Woyke T."/>
            <person name="Hallam S.J."/>
            <person name="Tyson G.W."/>
            <person name="Wegener G."/>
            <person name="Boetius A."/>
            <person name="Orphan V."/>
        </authorList>
    </citation>
    <scope>NUCLEOTIDE SEQUENCE</scope>
</reference>
<organism evidence="1">
    <name type="scientific">Candidatus Methanophagaceae archaeon ANME-1 ERB6</name>
    <dbReference type="NCBI Taxonomy" id="2759912"/>
    <lineage>
        <taxon>Archaea</taxon>
        <taxon>Methanobacteriati</taxon>
        <taxon>Methanobacteriota</taxon>
        <taxon>Stenosarchaea group</taxon>
        <taxon>Methanomicrobia</taxon>
        <taxon>Candidatus Methanophagales</taxon>
        <taxon>Candidatus Methanophagaceae</taxon>
    </lineage>
</organism>
<evidence type="ECO:0008006" key="2">
    <source>
        <dbReference type="Google" id="ProtNLM"/>
    </source>
</evidence>
<sequence length="130" mass="13652">MTEEPNEVIKSMWEELRKTITVENAIGKPIEIEDKTLVPIFETGFGAGGGGGKGKEKEGQGYGAGGGGGIKPVALVAVFNGIPGPEGLKVLSLKPSGAIEKIVGDALPMVMEKIEEMKEGKESKKAEEKK</sequence>
<name>A0A7G9YVF3_9EURY</name>
<dbReference type="Pfam" id="PF09579">
    <property type="entry name" value="Spore_YtfJ"/>
    <property type="match status" value="1"/>
</dbReference>